<feature type="transmembrane region" description="Helical" evidence="5">
    <location>
        <begin position="63"/>
        <end position="96"/>
    </location>
</feature>
<reference evidence="7 8" key="1">
    <citation type="journal article" date="2019" name="Int. J. Syst. Evol. Microbiol.">
        <title>Methanofervidicoccus abyssi gen. nov., sp. nov., a hydrogenotrophic methanogen, isolated from a hydrothermal vent chimney in the Mid-Cayman Spreading Center, the Caribbean Sea.</title>
        <authorList>
            <person name="Sakai S."/>
            <person name="Takaki Y."/>
            <person name="Miyazaki M."/>
            <person name="Ogawara M."/>
            <person name="Yanagawa K."/>
            <person name="Miyazaki J."/>
            <person name="Takai K."/>
        </authorList>
    </citation>
    <scope>NUCLEOTIDE SEQUENCE [LARGE SCALE GENOMIC DNA]</scope>
    <source>
        <strain evidence="7 8">HHB</strain>
    </source>
</reference>
<dbReference type="GO" id="GO:0016020">
    <property type="term" value="C:membrane"/>
    <property type="evidence" value="ECO:0007669"/>
    <property type="project" value="UniProtKB-SubCell"/>
</dbReference>
<name>A0A401HP18_9EURY</name>
<dbReference type="Pfam" id="PF04893">
    <property type="entry name" value="Yip1"/>
    <property type="match status" value="1"/>
</dbReference>
<feature type="transmembrane region" description="Helical" evidence="5">
    <location>
        <begin position="150"/>
        <end position="171"/>
    </location>
</feature>
<dbReference type="InterPro" id="IPR006977">
    <property type="entry name" value="Yip1_dom"/>
</dbReference>
<gene>
    <name evidence="7" type="ORF">MHHB_P0221</name>
</gene>
<proteinExistence type="predicted"/>
<comment type="caution">
    <text evidence="7">The sequence shown here is derived from an EMBL/GenBank/DDBJ whole genome shotgun (WGS) entry which is preliminary data.</text>
</comment>
<keyword evidence="3 5" id="KW-1133">Transmembrane helix</keyword>
<evidence type="ECO:0000256" key="4">
    <source>
        <dbReference type="ARBA" id="ARBA00023136"/>
    </source>
</evidence>
<protein>
    <recommendedName>
        <fullName evidence="6">Yip1 domain-containing protein</fullName>
    </recommendedName>
</protein>
<dbReference type="AlphaFoldDB" id="A0A401HP18"/>
<evidence type="ECO:0000313" key="8">
    <source>
        <dbReference type="Proteomes" id="UP000290527"/>
    </source>
</evidence>
<feature type="transmembrane region" description="Helical" evidence="5">
    <location>
        <begin position="28"/>
        <end position="51"/>
    </location>
</feature>
<feature type="transmembrane region" description="Helical" evidence="5">
    <location>
        <begin position="183"/>
        <end position="208"/>
    </location>
</feature>
<dbReference type="OrthoDB" id="116519at2157"/>
<evidence type="ECO:0000313" key="7">
    <source>
        <dbReference type="EMBL" id="GBF35996.1"/>
    </source>
</evidence>
<evidence type="ECO:0000256" key="2">
    <source>
        <dbReference type="ARBA" id="ARBA00022692"/>
    </source>
</evidence>
<dbReference type="EMBL" id="BFAX01000001">
    <property type="protein sequence ID" value="GBF35996.1"/>
    <property type="molecule type" value="Genomic_DNA"/>
</dbReference>
<keyword evidence="2 5" id="KW-0812">Transmembrane</keyword>
<evidence type="ECO:0000256" key="3">
    <source>
        <dbReference type="ARBA" id="ARBA00022989"/>
    </source>
</evidence>
<keyword evidence="8" id="KW-1185">Reference proteome</keyword>
<keyword evidence="4 5" id="KW-0472">Membrane</keyword>
<evidence type="ECO:0000256" key="5">
    <source>
        <dbReference type="SAM" id="Phobius"/>
    </source>
</evidence>
<feature type="transmembrane region" description="Helical" evidence="5">
    <location>
        <begin position="117"/>
        <end position="135"/>
    </location>
</feature>
<dbReference type="Proteomes" id="UP000290527">
    <property type="component" value="Unassembled WGS sequence"/>
</dbReference>
<sequence length="212" mass="24229">MNIKELILNPDRFFRDLSNKEPSLTTPFIIIFILSVLDAIYTCVYFYYFFLTSAGFDLCSSDILVILTVSLIFIILVAFLSISIGWLLAAGIMYLISKLFKGKGSFKRTMEFTGYGYFPTIIGVLISILVSYYFFSNNQVLTPEVADKIYTFITPIGIVTTLWTLGLWTYGIKYAMNLDLKKAFVVALLLVVLLFIIYMLIFIVYILIQSLF</sequence>
<evidence type="ECO:0000256" key="1">
    <source>
        <dbReference type="ARBA" id="ARBA00004141"/>
    </source>
</evidence>
<evidence type="ECO:0000259" key="6">
    <source>
        <dbReference type="Pfam" id="PF04893"/>
    </source>
</evidence>
<feature type="domain" description="Yip1" evidence="6">
    <location>
        <begin position="5"/>
        <end position="200"/>
    </location>
</feature>
<organism evidence="7 8">
    <name type="scientific">Methanofervidicoccus abyssi</name>
    <dbReference type="NCBI Taxonomy" id="2082189"/>
    <lineage>
        <taxon>Archaea</taxon>
        <taxon>Methanobacteriati</taxon>
        <taxon>Methanobacteriota</taxon>
        <taxon>Methanomada group</taxon>
        <taxon>Methanococci</taxon>
        <taxon>Methanococcales</taxon>
        <taxon>Methanofervidicoccus</taxon>
    </lineage>
</organism>
<comment type="subcellular location">
    <subcellularLocation>
        <location evidence="1">Membrane</location>
        <topology evidence="1">Multi-pass membrane protein</topology>
    </subcellularLocation>
</comment>
<accession>A0A401HP18</accession>
<dbReference type="RefSeq" id="WP_131006780.1">
    <property type="nucleotide sequence ID" value="NZ_BFAX01000001.1"/>
</dbReference>